<sequence>MTVAEIILAVAAAAFLVLVLFAVITLSKLGRTLDVARTTMESTQHDASPVIRKADTTLALLNTNLSNIAGVTGAARSVTTNVSGLVSVAAATLGGPVVKTAAFTYGVRKALAARGAAKSATNARSRSKGRNR</sequence>
<dbReference type="KEGG" id="nak:EH165_05905"/>
<accession>A0A3G8ZVQ4</accession>
<evidence type="ECO:0000256" key="1">
    <source>
        <dbReference type="SAM" id="Phobius"/>
    </source>
</evidence>
<reference evidence="2 3" key="2">
    <citation type="submission" date="2018-12" db="EMBL/GenBank/DDBJ databases">
        <title>Nakamurella antarcticus sp. nov., isolated from Antarctica South Shetland Islands soil.</title>
        <authorList>
            <person name="Peng F."/>
        </authorList>
    </citation>
    <scope>NUCLEOTIDE SEQUENCE [LARGE SCALE GENOMIC DNA]</scope>
    <source>
        <strain evidence="2 3">S14-144</strain>
    </source>
</reference>
<dbReference type="AlphaFoldDB" id="A0A3G8ZVQ4"/>
<evidence type="ECO:0000313" key="3">
    <source>
        <dbReference type="Proteomes" id="UP000268084"/>
    </source>
</evidence>
<name>A0A3G8ZVQ4_9ACTN</name>
<organism evidence="2 3">
    <name type="scientific">Nakamurella antarctica</name>
    <dbReference type="NCBI Taxonomy" id="1902245"/>
    <lineage>
        <taxon>Bacteria</taxon>
        <taxon>Bacillati</taxon>
        <taxon>Actinomycetota</taxon>
        <taxon>Actinomycetes</taxon>
        <taxon>Nakamurellales</taxon>
        <taxon>Nakamurellaceae</taxon>
        <taxon>Nakamurella</taxon>
    </lineage>
</organism>
<keyword evidence="1" id="KW-1133">Transmembrane helix</keyword>
<keyword evidence="1" id="KW-0812">Transmembrane</keyword>
<feature type="transmembrane region" description="Helical" evidence="1">
    <location>
        <begin position="6"/>
        <end position="27"/>
    </location>
</feature>
<evidence type="ECO:0000313" key="2">
    <source>
        <dbReference type="EMBL" id="AZI57751.1"/>
    </source>
</evidence>
<dbReference type="OrthoDB" id="3237344at2"/>
<gene>
    <name evidence="2" type="ORF">EH165_05905</name>
</gene>
<dbReference type="EMBL" id="CP034170">
    <property type="protein sequence ID" value="AZI57751.1"/>
    <property type="molecule type" value="Genomic_DNA"/>
</dbReference>
<proteinExistence type="predicted"/>
<keyword evidence="1" id="KW-0472">Membrane</keyword>
<dbReference type="Pfam" id="PF06103">
    <property type="entry name" value="DUF948"/>
    <property type="match status" value="1"/>
</dbReference>
<keyword evidence="3" id="KW-1185">Reference proteome</keyword>
<dbReference type="InterPro" id="IPR009293">
    <property type="entry name" value="UPF0478"/>
</dbReference>
<dbReference type="Proteomes" id="UP000268084">
    <property type="component" value="Chromosome"/>
</dbReference>
<protein>
    <submittedName>
        <fullName evidence="2">DUF948 domain-containing protein</fullName>
    </submittedName>
</protein>
<dbReference type="RefSeq" id="WP_124798459.1">
    <property type="nucleotide sequence ID" value="NZ_CP034170.1"/>
</dbReference>
<reference evidence="2 3" key="1">
    <citation type="submission" date="2018-11" db="EMBL/GenBank/DDBJ databases">
        <authorList>
            <person name="Da X."/>
        </authorList>
    </citation>
    <scope>NUCLEOTIDE SEQUENCE [LARGE SCALE GENOMIC DNA]</scope>
    <source>
        <strain evidence="2 3">S14-144</strain>
    </source>
</reference>